<dbReference type="AlphaFoldDB" id="A0A3E4MKN3"/>
<feature type="domain" description="PoNi N-terminal" evidence="1">
    <location>
        <begin position="4"/>
        <end position="123"/>
    </location>
</feature>
<dbReference type="InterPro" id="IPR015024">
    <property type="entry name" value="PoNi_N"/>
</dbReference>
<organism evidence="3 4">
    <name type="scientific">Phocaeicola plebeius</name>
    <dbReference type="NCBI Taxonomy" id="310297"/>
    <lineage>
        <taxon>Bacteria</taxon>
        <taxon>Pseudomonadati</taxon>
        <taxon>Bacteroidota</taxon>
        <taxon>Bacteroidia</taxon>
        <taxon>Bacteroidales</taxon>
        <taxon>Bacteroidaceae</taxon>
        <taxon>Phocaeicola</taxon>
    </lineage>
</organism>
<dbReference type="RefSeq" id="WP_117674138.1">
    <property type="nucleotide sequence ID" value="NZ_CABOGR010000051.1"/>
</dbReference>
<evidence type="ECO:0000313" key="3">
    <source>
        <dbReference type="EMBL" id="RGK50368.1"/>
    </source>
</evidence>
<evidence type="ECO:0000313" key="4">
    <source>
        <dbReference type="Proteomes" id="UP000260862"/>
    </source>
</evidence>
<dbReference type="SUPFAM" id="SSF140731">
    <property type="entry name" value="PA2201 C-terminal domain-like"/>
    <property type="match status" value="1"/>
</dbReference>
<dbReference type="InterPro" id="IPR015025">
    <property type="entry name" value="PoNi_C"/>
</dbReference>
<sequence>METRDKLFTEKQYLDQLTKYSRRSKQLENSIDELLKAEKEHVQLYSIPNREVLNNKYNTLFGCKLNSFVTKYSMGEDVVKLRSDYDDLVKILKDNWTITGGYVQMLWMLSIGIMLDTDERNMRILSNMIDNENVSDALYDFLIKYRLTDWKRCSDTVLFPVPYQSTLSIISNNNQSKELSLQKLEKYLKKEWYRGHSDCSWHNDHKYGIIHDGYWSFESGALVKVLGLDDSSLKGLPYYPYDMVHWNDNIK</sequence>
<dbReference type="Pfam" id="PF08928">
    <property type="entry name" value="PoNi_N"/>
    <property type="match status" value="1"/>
</dbReference>
<evidence type="ECO:0000259" key="2">
    <source>
        <dbReference type="Pfam" id="PF08929"/>
    </source>
</evidence>
<comment type="caution">
    <text evidence="3">The sequence shown here is derived from an EMBL/GenBank/DDBJ whole genome shotgun (WGS) entry which is preliminary data.</text>
</comment>
<proteinExistence type="predicted"/>
<reference evidence="3 4" key="1">
    <citation type="submission" date="2018-08" db="EMBL/GenBank/DDBJ databases">
        <title>A genome reference for cultivated species of the human gut microbiota.</title>
        <authorList>
            <person name="Zou Y."/>
            <person name="Xue W."/>
            <person name="Luo G."/>
        </authorList>
    </citation>
    <scope>NUCLEOTIDE SEQUENCE [LARGE SCALE GENOMIC DNA]</scope>
    <source>
        <strain evidence="3 4">TF10-3AC</strain>
    </source>
</reference>
<gene>
    <name evidence="3" type="ORF">DXD04_16040</name>
</gene>
<protein>
    <submittedName>
        <fullName evidence="3">DUF1911 domain-containing protein</fullName>
    </submittedName>
</protein>
<accession>A0A3E4MKN3</accession>
<dbReference type="InterPro" id="IPR028983">
    <property type="entry name" value="PA2201-like_C"/>
</dbReference>
<dbReference type="Proteomes" id="UP000260862">
    <property type="component" value="Unassembled WGS sequence"/>
</dbReference>
<dbReference type="Gene3D" id="1.10.3920.10">
    <property type="entry name" value="PA2201 C-terminal domain-like"/>
    <property type="match status" value="1"/>
</dbReference>
<keyword evidence="4" id="KW-1185">Reference proteome</keyword>
<dbReference type="EMBL" id="QSQT01000051">
    <property type="protein sequence ID" value="RGK50368.1"/>
    <property type="molecule type" value="Genomic_DNA"/>
</dbReference>
<name>A0A3E4MKN3_9BACT</name>
<evidence type="ECO:0000259" key="1">
    <source>
        <dbReference type="Pfam" id="PF08928"/>
    </source>
</evidence>
<feature type="domain" description="PoNi C-terminal" evidence="2">
    <location>
        <begin position="135"/>
        <end position="243"/>
    </location>
</feature>
<dbReference type="Pfam" id="PF08929">
    <property type="entry name" value="PoNi_C"/>
    <property type="match status" value="1"/>
</dbReference>